<feature type="region of interest" description="Disordered" evidence="1">
    <location>
        <begin position="102"/>
        <end position="125"/>
    </location>
</feature>
<feature type="region of interest" description="Disordered" evidence="1">
    <location>
        <begin position="28"/>
        <end position="81"/>
    </location>
</feature>
<proteinExistence type="predicted"/>
<dbReference type="HOGENOM" id="CLU_035057_3_0_1"/>
<dbReference type="AlphaFoldDB" id="A0A0C3K9L9"/>
<accession>A0A0C3K9L9</accession>
<feature type="compositionally biased region" description="Pro residues" evidence="1">
    <location>
        <begin position="36"/>
        <end position="51"/>
    </location>
</feature>
<keyword evidence="3" id="KW-1185">Reference proteome</keyword>
<sequence>MTLKATPAEPATWPAQKLTLKILAHKCQPDLTPTHSPTPEPSPSPCNPSPSPRLFFCRATPTPGPSFKPSPAPGNEPQVSLPIDEPQVKVEPFFATATSLLDEPGDIEVSGQSNTPSVTEIPEVKHPHEQSTVNIIEHLRVLEARAKDEEFKLQQVYQLLEMLARQVTHWIETAWARQEEL</sequence>
<dbReference type="EMBL" id="KN831963">
    <property type="protein sequence ID" value="KIO06292.1"/>
    <property type="molecule type" value="Genomic_DNA"/>
</dbReference>
<gene>
    <name evidence="2" type="ORF">M404DRAFT_24570</name>
</gene>
<name>A0A0C3K9L9_PISTI</name>
<reference evidence="3" key="2">
    <citation type="submission" date="2015-01" db="EMBL/GenBank/DDBJ databases">
        <title>Evolutionary Origins and Diversification of the Mycorrhizal Mutualists.</title>
        <authorList>
            <consortium name="DOE Joint Genome Institute"/>
            <consortium name="Mycorrhizal Genomics Consortium"/>
            <person name="Kohler A."/>
            <person name="Kuo A."/>
            <person name="Nagy L.G."/>
            <person name="Floudas D."/>
            <person name="Copeland A."/>
            <person name="Barry K.W."/>
            <person name="Cichocki N."/>
            <person name="Veneault-Fourrey C."/>
            <person name="LaButti K."/>
            <person name="Lindquist E.A."/>
            <person name="Lipzen A."/>
            <person name="Lundell T."/>
            <person name="Morin E."/>
            <person name="Murat C."/>
            <person name="Riley R."/>
            <person name="Ohm R."/>
            <person name="Sun H."/>
            <person name="Tunlid A."/>
            <person name="Henrissat B."/>
            <person name="Grigoriev I.V."/>
            <person name="Hibbett D.S."/>
            <person name="Martin F."/>
        </authorList>
    </citation>
    <scope>NUCLEOTIDE SEQUENCE [LARGE SCALE GENOMIC DNA]</scope>
    <source>
        <strain evidence="3">Marx 270</strain>
    </source>
</reference>
<dbReference type="Proteomes" id="UP000054217">
    <property type="component" value="Unassembled WGS sequence"/>
</dbReference>
<feature type="compositionally biased region" description="Pro residues" evidence="1">
    <location>
        <begin position="62"/>
        <end position="74"/>
    </location>
</feature>
<dbReference type="InParanoid" id="A0A0C3K9L9"/>
<dbReference type="OrthoDB" id="2700925at2759"/>
<reference evidence="2 3" key="1">
    <citation type="submission" date="2014-04" db="EMBL/GenBank/DDBJ databases">
        <authorList>
            <consortium name="DOE Joint Genome Institute"/>
            <person name="Kuo A."/>
            <person name="Kohler A."/>
            <person name="Costa M.D."/>
            <person name="Nagy L.G."/>
            <person name="Floudas D."/>
            <person name="Copeland A."/>
            <person name="Barry K.W."/>
            <person name="Cichocki N."/>
            <person name="Veneault-Fourrey C."/>
            <person name="LaButti K."/>
            <person name="Lindquist E.A."/>
            <person name="Lipzen A."/>
            <person name="Lundell T."/>
            <person name="Morin E."/>
            <person name="Murat C."/>
            <person name="Sun H."/>
            <person name="Tunlid A."/>
            <person name="Henrissat B."/>
            <person name="Grigoriev I.V."/>
            <person name="Hibbett D.S."/>
            <person name="Martin F."/>
            <person name="Nordberg H.P."/>
            <person name="Cantor M.N."/>
            <person name="Hua S.X."/>
        </authorList>
    </citation>
    <scope>NUCLEOTIDE SEQUENCE [LARGE SCALE GENOMIC DNA]</scope>
    <source>
        <strain evidence="2 3">Marx 270</strain>
    </source>
</reference>
<evidence type="ECO:0000313" key="2">
    <source>
        <dbReference type="EMBL" id="KIO06292.1"/>
    </source>
</evidence>
<evidence type="ECO:0000313" key="3">
    <source>
        <dbReference type="Proteomes" id="UP000054217"/>
    </source>
</evidence>
<protein>
    <submittedName>
        <fullName evidence="2">Uncharacterized protein</fullName>
    </submittedName>
</protein>
<evidence type="ECO:0000256" key="1">
    <source>
        <dbReference type="SAM" id="MobiDB-lite"/>
    </source>
</evidence>
<organism evidence="2 3">
    <name type="scientific">Pisolithus tinctorius Marx 270</name>
    <dbReference type="NCBI Taxonomy" id="870435"/>
    <lineage>
        <taxon>Eukaryota</taxon>
        <taxon>Fungi</taxon>
        <taxon>Dikarya</taxon>
        <taxon>Basidiomycota</taxon>
        <taxon>Agaricomycotina</taxon>
        <taxon>Agaricomycetes</taxon>
        <taxon>Agaricomycetidae</taxon>
        <taxon>Boletales</taxon>
        <taxon>Sclerodermatineae</taxon>
        <taxon>Pisolithaceae</taxon>
        <taxon>Pisolithus</taxon>
    </lineage>
</organism>